<dbReference type="InterPro" id="IPR004147">
    <property type="entry name" value="ABC1_dom"/>
</dbReference>
<evidence type="ECO:0000313" key="4">
    <source>
        <dbReference type="EMBL" id="CCM62064.1"/>
    </source>
</evidence>
<feature type="domain" description="Protein kinase" evidence="3">
    <location>
        <begin position="156"/>
        <end position="546"/>
    </location>
</feature>
<dbReference type="PANTHER" id="PTHR10566">
    <property type="entry name" value="CHAPERONE-ACTIVITY OF BC1 COMPLEX CABC1 -RELATED"/>
    <property type="match status" value="1"/>
</dbReference>
<dbReference type="InterPro" id="IPR011009">
    <property type="entry name" value="Kinase-like_dom_sf"/>
</dbReference>
<dbReference type="PANTHER" id="PTHR10566:SF113">
    <property type="entry name" value="PROTEIN ACTIVITY OF BC1 COMPLEX KINASE 7, CHLOROPLASTIC"/>
    <property type="match status" value="1"/>
</dbReference>
<organism evidence="4 5">
    <name type="scientific">Candidatus Neomicrothrix parvicella RN1</name>
    <dbReference type="NCBI Taxonomy" id="1229780"/>
    <lineage>
        <taxon>Bacteria</taxon>
        <taxon>Bacillati</taxon>
        <taxon>Actinomycetota</taxon>
        <taxon>Acidimicrobiia</taxon>
        <taxon>Acidimicrobiales</taxon>
        <taxon>Microthrixaceae</taxon>
        <taxon>Candidatus Neomicrothrix</taxon>
    </lineage>
</organism>
<dbReference type="InterPro" id="IPR000719">
    <property type="entry name" value="Prot_kinase_dom"/>
</dbReference>
<evidence type="ECO:0000313" key="5">
    <source>
        <dbReference type="Proteomes" id="UP000018291"/>
    </source>
</evidence>
<feature type="region of interest" description="Disordered" evidence="2">
    <location>
        <begin position="1"/>
        <end position="26"/>
    </location>
</feature>
<keyword evidence="5" id="KW-1185">Reference proteome</keyword>
<protein>
    <submittedName>
        <fullName evidence="4">ABC-1 domain protein</fullName>
    </submittedName>
</protein>
<comment type="similarity">
    <text evidence="1">Belongs to the protein kinase superfamily. ADCK protein kinase family.</text>
</comment>
<feature type="compositionally biased region" description="Pro residues" evidence="2">
    <location>
        <begin position="1"/>
        <end position="18"/>
    </location>
</feature>
<dbReference type="Gene3D" id="1.10.510.10">
    <property type="entry name" value="Transferase(Phosphotransferase) domain 1"/>
    <property type="match status" value="1"/>
</dbReference>
<dbReference type="OrthoDB" id="9795390at2"/>
<dbReference type="PROSITE" id="PS50011">
    <property type="entry name" value="PROTEIN_KINASE_DOM"/>
    <property type="match status" value="1"/>
</dbReference>
<dbReference type="Proteomes" id="UP000018291">
    <property type="component" value="Unassembled WGS sequence"/>
</dbReference>
<sequence>MARPAQPPAASPTQPPATSPGTAPDTDRFAFTDAAPWVVDRDHLDWDVGLGVIRAALAREVPRLTAPKRIPPLGRLARVSGRLAWAVAPWLLRERRLSDSTRRIDGLSRRLREAAEDLGPTYIKLGQIISSGAGIFPDELVAQFSLLRDKVPAESFEVVREVVESDLGRPLEDVFATFDRKPLAAASIAQVHVATLHTGEEVVVKVQRPTIRTQVYRDLEVMAWLAPFLIGRIPVSALANPPALVELFTETITEELDFRLEAENMLDVAEAFAQLDQRGFVVARPHPTLVTRRVLVMERLSGYGWEDIDGMIAAGISGHDVVRTGMVGFTEGAMVQGIFHGDLHGGNLFVLEDGRIALLDFGITARMTEKERLAFLRMMITGATGDIRGQLAAFRDLGALPDDVDLDWVMSELRLDGDVIDPTQLSQDEMMAELQRITKALLGMGARLPKILMLYVKNLVFLDGAIATLAPDLDIMAEIMNLWMSMAGRHGEVLAAQLGIAADDMIGVDETSVRAAFGITEQDASPLTHEELRRRRDLIRARMRKR</sequence>
<dbReference type="EMBL" id="CANL01000001">
    <property type="protein sequence ID" value="CCM62064.1"/>
    <property type="molecule type" value="Genomic_DNA"/>
</dbReference>
<dbReference type="AlphaFoldDB" id="R4YVL8"/>
<dbReference type="CDD" id="cd05121">
    <property type="entry name" value="ABC1_ADCK3-like"/>
    <property type="match status" value="1"/>
</dbReference>
<dbReference type="SUPFAM" id="SSF56112">
    <property type="entry name" value="Protein kinase-like (PK-like)"/>
    <property type="match status" value="1"/>
</dbReference>
<dbReference type="Pfam" id="PF03109">
    <property type="entry name" value="ABC1"/>
    <property type="match status" value="1"/>
</dbReference>
<proteinExistence type="inferred from homology"/>
<evidence type="ECO:0000256" key="1">
    <source>
        <dbReference type="ARBA" id="ARBA00009670"/>
    </source>
</evidence>
<dbReference type="eggNOG" id="COG0661">
    <property type="taxonomic scope" value="Bacteria"/>
</dbReference>
<evidence type="ECO:0000259" key="3">
    <source>
        <dbReference type="PROSITE" id="PS50011"/>
    </source>
</evidence>
<gene>
    <name evidence="4" type="ORF">BN381_10295</name>
</gene>
<dbReference type="GO" id="GO:0004672">
    <property type="term" value="F:protein kinase activity"/>
    <property type="evidence" value="ECO:0007669"/>
    <property type="project" value="InterPro"/>
</dbReference>
<dbReference type="HOGENOM" id="CLU_006533_0_1_11"/>
<evidence type="ECO:0000256" key="2">
    <source>
        <dbReference type="SAM" id="MobiDB-lite"/>
    </source>
</evidence>
<name>R4YVL8_9ACTN</name>
<dbReference type="InterPro" id="IPR050154">
    <property type="entry name" value="UbiB_kinase"/>
</dbReference>
<accession>R4YVL8</accession>
<dbReference type="STRING" id="1229780.BN381_10295"/>
<dbReference type="RefSeq" id="WP_012223098.1">
    <property type="nucleotide sequence ID" value="NZ_HG422565.1"/>
</dbReference>
<reference evidence="4 5" key="1">
    <citation type="journal article" date="2013" name="ISME J.">
        <title>Metabolic model for the filamentous 'Candidatus Microthrix parvicella' based on genomic and metagenomic analyses.</title>
        <authorList>
            <person name="Jon McIlroy S."/>
            <person name="Kristiansen R."/>
            <person name="Albertsen M."/>
            <person name="Michael Karst S."/>
            <person name="Rossetti S."/>
            <person name="Lund Nielsen J."/>
            <person name="Tandoi V."/>
            <person name="James Seviour R."/>
            <person name="Nielsen P.H."/>
        </authorList>
    </citation>
    <scope>NUCLEOTIDE SEQUENCE [LARGE SCALE GENOMIC DNA]</scope>
    <source>
        <strain evidence="4 5">RN1</strain>
    </source>
</reference>
<comment type="caution">
    <text evidence="4">The sequence shown here is derived from an EMBL/GenBank/DDBJ whole genome shotgun (WGS) entry which is preliminary data.</text>
</comment>
<dbReference type="GO" id="GO:0005524">
    <property type="term" value="F:ATP binding"/>
    <property type="evidence" value="ECO:0007669"/>
    <property type="project" value="InterPro"/>
</dbReference>